<dbReference type="STRING" id="905079.L1IWV2"/>
<dbReference type="KEGG" id="gtt:GUITHDRAFT_75377"/>
<dbReference type="eggNOG" id="KOG4210">
    <property type="taxonomic scope" value="Eukaryota"/>
</dbReference>
<evidence type="ECO:0000313" key="4">
    <source>
        <dbReference type="EMBL" id="EKX40748.1"/>
    </source>
</evidence>
<dbReference type="GO" id="GO:0003723">
    <property type="term" value="F:RNA binding"/>
    <property type="evidence" value="ECO:0007669"/>
    <property type="project" value="UniProtKB-UniRule"/>
</dbReference>
<evidence type="ECO:0000313" key="6">
    <source>
        <dbReference type="Proteomes" id="UP000011087"/>
    </source>
</evidence>
<dbReference type="OMA" id="KGAGYME"/>
<keyword evidence="6" id="KW-1185">Reference proteome</keyword>
<feature type="domain" description="RRM" evidence="3">
    <location>
        <begin position="9"/>
        <end position="86"/>
    </location>
</feature>
<dbReference type="OrthoDB" id="439808at2759"/>
<accession>L1IWV2</accession>
<dbReference type="EMBL" id="JH993029">
    <property type="protein sequence ID" value="EKX40748.1"/>
    <property type="molecule type" value="Genomic_DNA"/>
</dbReference>
<dbReference type="GeneID" id="17297351"/>
<evidence type="ECO:0000256" key="1">
    <source>
        <dbReference type="ARBA" id="ARBA00022884"/>
    </source>
</evidence>
<proteinExistence type="predicted"/>
<dbReference type="EnsemblProtists" id="EKX40748">
    <property type="protein sequence ID" value="EKX40748"/>
    <property type="gene ID" value="GUITHDRAFT_75377"/>
</dbReference>
<dbReference type="InterPro" id="IPR000504">
    <property type="entry name" value="RRM_dom"/>
</dbReference>
<dbReference type="PROSITE" id="PS50102">
    <property type="entry name" value="RRM"/>
    <property type="match status" value="1"/>
</dbReference>
<dbReference type="Pfam" id="PF00076">
    <property type="entry name" value="RRM_1"/>
    <property type="match status" value="1"/>
</dbReference>
<reference evidence="4 6" key="1">
    <citation type="journal article" date="2012" name="Nature">
        <title>Algal genomes reveal evolutionary mosaicism and the fate of nucleomorphs.</title>
        <authorList>
            <consortium name="DOE Joint Genome Institute"/>
            <person name="Curtis B.A."/>
            <person name="Tanifuji G."/>
            <person name="Burki F."/>
            <person name="Gruber A."/>
            <person name="Irimia M."/>
            <person name="Maruyama S."/>
            <person name="Arias M.C."/>
            <person name="Ball S.G."/>
            <person name="Gile G.H."/>
            <person name="Hirakawa Y."/>
            <person name="Hopkins J.F."/>
            <person name="Kuo A."/>
            <person name="Rensing S.A."/>
            <person name="Schmutz J."/>
            <person name="Symeonidi A."/>
            <person name="Elias M."/>
            <person name="Eveleigh R.J."/>
            <person name="Herman E.K."/>
            <person name="Klute M.J."/>
            <person name="Nakayama T."/>
            <person name="Obornik M."/>
            <person name="Reyes-Prieto A."/>
            <person name="Armbrust E.V."/>
            <person name="Aves S.J."/>
            <person name="Beiko R.G."/>
            <person name="Coutinho P."/>
            <person name="Dacks J.B."/>
            <person name="Durnford D.G."/>
            <person name="Fast N.M."/>
            <person name="Green B.R."/>
            <person name="Grisdale C.J."/>
            <person name="Hempel F."/>
            <person name="Henrissat B."/>
            <person name="Hoppner M.P."/>
            <person name="Ishida K."/>
            <person name="Kim E."/>
            <person name="Koreny L."/>
            <person name="Kroth P.G."/>
            <person name="Liu Y."/>
            <person name="Malik S.B."/>
            <person name="Maier U.G."/>
            <person name="McRose D."/>
            <person name="Mock T."/>
            <person name="Neilson J.A."/>
            <person name="Onodera N.T."/>
            <person name="Poole A.M."/>
            <person name="Pritham E.J."/>
            <person name="Richards T.A."/>
            <person name="Rocap G."/>
            <person name="Roy S.W."/>
            <person name="Sarai C."/>
            <person name="Schaack S."/>
            <person name="Shirato S."/>
            <person name="Slamovits C.H."/>
            <person name="Spencer D.F."/>
            <person name="Suzuki S."/>
            <person name="Worden A.Z."/>
            <person name="Zauner S."/>
            <person name="Barry K."/>
            <person name="Bell C."/>
            <person name="Bharti A.K."/>
            <person name="Crow J.A."/>
            <person name="Grimwood J."/>
            <person name="Kramer R."/>
            <person name="Lindquist E."/>
            <person name="Lucas S."/>
            <person name="Salamov A."/>
            <person name="McFadden G.I."/>
            <person name="Lane C.E."/>
            <person name="Keeling P.J."/>
            <person name="Gray M.W."/>
            <person name="Grigoriev I.V."/>
            <person name="Archibald J.M."/>
        </authorList>
    </citation>
    <scope>NUCLEOTIDE SEQUENCE</scope>
    <source>
        <strain evidence="4 6">CCMP2712</strain>
    </source>
</reference>
<dbReference type="Proteomes" id="UP000011087">
    <property type="component" value="Unassembled WGS sequence"/>
</dbReference>
<evidence type="ECO:0000313" key="5">
    <source>
        <dbReference type="EnsemblProtists" id="EKX40748"/>
    </source>
</evidence>
<keyword evidence="1 2" id="KW-0694">RNA-binding</keyword>
<dbReference type="AlphaFoldDB" id="L1IWV2"/>
<organism evidence="4">
    <name type="scientific">Guillardia theta (strain CCMP2712)</name>
    <name type="common">Cryptophyte</name>
    <dbReference type="NCBI Taxonomy" id="905079"/>
    <lineage>
        <taxon>Eukaryota</taxon>
        <taxon>Cryptophyceae</taxon>
        <taxon>Pyrenomonadales</taxon>
        <taxon>Geminigeraceae</taxon>
        <taxon>Guillardia</taxon>
    </lineage>
</organism>
<dbReference type="SMART" id="SM00360">
    <property type="entry name" value="RRM"/>
    <property type="match status" value="1"/>
</dbReference>
<dbReference type="InterPro" id="IPR035979">
    <property type="entry name" value="RBD_domain_sf"/>
</dbReference>
<dbReference type="PANTHER" id="PTHR23236:SF11">
    <property type="entry name" value="EUKARYOTIC TRANSLATION INITIATION FACTOR 4H"/>
    <property type="match status" value="1"/>
</dbReference>
<dbReference type="InterPro" id="IPR012677">
    <property type="entry name" value="Nucleotide-bd_a/b_plait_sf"/>
</dbReference>
<dbReference type="SUPFAM" id="SSF54928">
    <property type="entry name" value="RNA-binding domain, RBD"/>
    <property type="match status" value="1"/>
</dbReference>
<reference evidence="6" key="2">
    <citation type="submission" date="2012-11" db="EMBL/GenBank/DDBJ databases">
        <authorList>
            <person name="Kuo A."/>
            <person name="Curtis B.A."/>
            <person name="Tanifuji G."/>
            <person name="Burki F."/>
            <person name="Gruber A."/>
            <person name="Irimia M."/>
            <person name="Maruyama S."/>
            <person name="Arias M.C."/>
            <person name="Ball S.G."/>
            <person name="Gile G.H."/>
            <person name="Hirakawa Y."/>
            <person name="Hopkins J.F."/>
            <person name="Rensing S.A."/>
            <person name="Schmutz J."/>
            <person name="Symeonidi A."/>
            <person name="Elias M."/>
            <person name="Eveleigh R.J."/>
            <person name="Herman E.K."/>
            <person name="Klute M.J."/>
            <person name="Nakayama T."/>
            <person name="Obornik M."/>
            <person name="Reyes-Prieto A."/>
            <person name="Armbrust E.V."/>
            <person name="Aves S.J."/>
            <person name="Beiko R.G."/>
            <person name="Coutinho P."/>
            <person name="Dacks J.B."/>
            <person name="Durnford D.G."/>
            <person name="Fast N.M."/>
            <person name="Green B.R."/>
            <person name="Grisdale C."/>
            <person name="Hempe F."/>
            <person name="Henrissat B."/>
            <person name="Hoppner M.P."/>
            <person name="Ishida K.-I."/>
            <person name="Kim E."/>
            <person name="Koreny L."/>
            <person name="Kroth P.G."/>
            <person name="Liu Y."/>
            <person name="Malik S.-B."/>
            <person name="Maier U.G."/>
            <person name="McRose D."/>
            <person name="Mock T."/>
            <person name="Neilson J.A."/>
            <person name="Onodera N.T."/>
            <person name="Poole A.M."/>
            <person name="Pritham E.J."/>
            <person name="Richards T.A."/>
            <person name="Rocap G."/>
            <person name="Roy S.W."/>
            <person name="Sarai C."/>
            <person name="Schaack S."/>
            <person name="Shirato S."/>
            <person name="Slamovits C.H."/>
            <person name="Spencer D.F."/>
            <person name="Suzuki S."/>
            <person name="Worden A.Z."/>
            <person name="Zauner S."/>
            <person name="Barry K."/>
            <person name="Bell C."/>
            <person name="Bharti A.K."/>
            <person name="Crow J.A."/>
            <person name="Grimwood J."/>
            <person name="Kramer R."/>
            <person name="Lindquist E."/>
            <person name="Lucas S."/>
            <person name="Salamov A."/>
            <person name="McFadden G.I."/>
            <person name="Lane C.E."/>
            <person name="Keeling P.J."/>
            <person name="Gray M.W."/>
            <person name="Grigoriev I.V."/>
            <person name="Archibald J.M."/>
        </authorList>
    </citation>
    <scope>NUCLEOTIDE SEQUENCE</scope>
    <source>
        <strain evidence="6">CCMP2712</strain>
    </source>
</reference>
<dbReference type="HOGENOM" id="CLU_012062_28_8_1"/>
<dbReference type="CDD" id="cd12272">
    <property type="entry name" value="RRM2_PHIP1"/>
    <property type="match status" value="1"/>
</dbReference>
<dbReference type="InterPro" id="IPR034362">
    <property type="entry name" value="PHIP1_RRM2"/>
</dbReference>
<dbReference type="PaxDb" id="55529-EKX40748"/>
<gene>
    <name evidence="4" type="ORF">GUITHDRAFT_75377</name>
</gene>
<reference evidence="5" key="3">
    <citation type="submission" date="2016-03" db="UniProtKB">
        <authorList>
            <consortium name="EnsemblProtists"/>
        </authorList>
    </citation>
    <scope>IDENTIFICATION</scope>
</reference>
<sequence length="96" mass="10762">MQEKPPGCTTVFCGNLAFDIDEQALREVMEPCGEVKNIRLATDRETGRFKGFGHVEFFDTESTEKAVALGGTKVMGRILRVDYAMVRAAEAIDYRR</sequence>
<dbReference type="RefSeq" id="XP_005827728.1">
    <property type="nucleotide sequence ID" value="XM_005827671.1"/>
</dbReference>
<dbReference type="PANTHER" id="PTHR23236">
    <property type="entry name" value="EUKARYOTIC TRANSLATION INITIATION FACTOR 4B/4H"/>
    <property type="match status" value="1"/>
</dbReference>
<dbReference type="Gene3D" id="3.30.70.330">
    <property type="match status" value="1"/>
</dbReference>
<evidence type="ECO:0000259" key="3">
    <source>
        <dbReference type="PROSITE" id="PS50102"/>
    </source>
</evidence>
<protein>
    <recommendedName>
        <fullName evidence="3">RRM domain-containing protein</fullName>
    </recommendedName>
</protein>
<name>L1IWV2_GUITC</name>
<evidence type="ECO:0000256" key="2">
    <source>
        <dbReference type="PROSITE-ProRule" id="PRU00176"/>
    </source>
</evidence>